<evidence type="ECO:0000313" key="3">
    <source>
        <dbReference type="EMBL" id="TBU24506.1"/>
    </source>
</evidence>
<dbReference type="EMBL" id="ML145097">
    <property type="protein sequence ID" value="TBU61577.1"/>
    <property type="molecule type" value="Genomic_DNA"/>
</dbReference>
<proteinExistence type="predicted"/>
<gene>
    <name evidence="4" type="ORF">BD310DRAFT_904577</name>
    <name evidence="3" type="ORF">BD311DRAFT_799393</name>
</gene>
<evidence type="ECO:0000313" key="5">
    <source>
        <dbReference type="Proteomes" id="UP000292082"/>
    </source>
</evidence>
<evidence type="ECO:0000313" key="4">
    <source>
        <dbReference type="EMBL" id="TBU61577.1"/>
    </source>
</evidence>
<reference evidence="4 5" key="1">
    <citation type="submission" date="2019-01" db="EMBL/GenBank/DDBJ databases">
        <title>Draft genome sequences of three monokaryotic isolates of the white-rot basidiomycete fungus Dichomitus squalens.</title>
        <authorList>
            <consortium name="DOE Joint Genome Institute"/>
            <person name="Lopez S.C."/>
            <person name="Andreopoulos B."/>
            <person name="Pangilinan J."/>
            <person name="Lipzen A."/>
            <person name="Riley R."/>
            <person name="Ahrendt S."/>
            <person name="Ng V."/>
            <person name="Barry K."/>
            <person name="Daum C."/>
            <person name="Grigoriev I.V."/>
            <person name="Hilden K.S."/>
            <person name="Makela M.R."/>
            <person name="de Vries R.P."/>
        </authorList>
    </citation>
    <scope>NUCLEOTIDE SEQUENCE [LARGE SCALE GENOMIC DNA]</scope>
    <source>
        <strain evidence="4 5">CBS 464.89</strain>
        <strain evidence="3">OM18370.1</strain>
    </source>
</reference>
<accession>A0A4Q9Q2U8</accession>
<keyword evidence="2" id="KW-1133">Transmembrane helix</keyword>
<organism evidence="4 5">
    <name type="scientific">Dichomitus squalens</name>
    <dbReference type="NCBI Taxonomy" id="114155"/>
    <lineage>
        <taxon>Eukaryota</taxon>
        <taxon>Fungi</taxon>
        <taxon>Dikarya</taxon>
        <taxon>Basidiomycota</taxon>
        <taxon>Agaricomycotina</taxon>
        <taxon>Agaricomycetes</taxon>
        <taxon>Polyporales</taxon>
        <taxon>Polyporaceae</taxon>
        <taxon>Dichomitus</taxon>
    </lineage>
</organism>
<feature type="region of interest" description="Disordered" evidence="1">
    <location>
        <begin position="129"/>
        <end position="218"/>
    </location>
</feature>
<dbReference type="EMBL" id="ML143478">
    <property type="protein sequence ID" value="TBU24506.1"/>
    <property type="molecule type" value="Genomic_DNA"/>
</dbReference>
<dbReference type="AlphaFoldDB" id="A0A4Q9Q2U8"/>
<dbReference type="Proteomes" id="UP000292957">
    <property type="component" value="Unassembled WGS sequence"/>
</dbReference>
<protein>
    <submittedName>
        <fullName evidence="4">Uncharacterized protein</fullName>
    </submittedName>
</protein>
<dbReference type="Proteomes" id="UP000292082">
    <property type="component" value="Unassembled WGS sequence"/>
</dbReference>
<evidence type="ECO:0000256" key="2">
    <source>
        <dbReference type="SAM" id="Phobius"/>
    </source>
</evidence>
<feature type="transmembrane region" description="Helical" evidence="2">
    <location>
        <begin position="31"/>
        <end position="54"/>
    </location>
</feature>
<keyword evidence="2" id="KW-0812">Transmembrane</keyword>
<sequence>MPVTPSAVVDAMTASQSREAALHGHRALTPILSGIISGGIVGVAWIIGIIVWAFKRIRRARRAKAAGFRSYREFLDPPKLKDPFIIPPDPAVLQGQVQPGQKVVIEKEKGGKDKARVLKHANTVPIVRVEDFSDEQSGREANGYGGGSPSTLSCGAKAGVPPGMEHNASAPASIPSPNIVKARKSAGNLSLKRDTYPPLSRSSTDSQRPMVKAPEDHQ</sequence>
<evidence type="ECO:0000256" key="1">
    <source>
        <dbReference type="SAM" id="MobiDB-lite"/>
    </source>
</evidence>
<keyword evidence="5" id="KW-1185">Reference proteome</keyword>
<name>A0A4Q9Q2U8_9APHY</name>
<dbReference type="OrthoDB" id="3184377at2759"/>
<keyword evidence="2" id="KW-0472">Membrane</keyword>